<dbReference type="Proteomes" id="UP001341840">
    <property type="component" value="Unassembled WGS sequence"/>
</dbReference>
<sequence>MGWRVSWLRICVGSDTYAWVCWWNGEVSGFLMEKKGNHGGCHAYALEVTHMRGYVDGMDMVEGRLGRMGTHMRRTKRICMEGRGYAEVSGWIWLVSGTHMRGGYAYAWVTEPGFNRLRLSYLVMPLLICSEPSQHLQKNHFYT</sequence>
<protein>
    <submittedName>
        <fullName evidence="1">Uncharacterized protein</fullName>
    </submittedName>
</protein>
<dbReference type="EMBL" id="JASCZI010272422">
    <property type="protein sequence ID" value="MED6222152.1"/>
    <property type="molecule type" value="Genomic_DNA"/>
</dbReference>
<organism evidence="1 2">
    <name type="scientific">Stylosanthes scabra</name>
    <dbReference type="NCBI Taxonomy" id="79078"/>
    <lineage>
        <taxon>Eukaryota</taxon>
        <taxon>Viridiplantae</taxon>
        <taxon>Streptophyta</taxon>
        <taxon>Embryophyta</taxon>
        <taxon>Tracheophyta</taxon>
        <taxon>Spermatophyta</taxon>
        <taxon>Magnoliopsida</taxon>
        <taxon>eudicotyledons</taxon>
        <taxon>Gunneridae</taxon>
        <taxon>Pentapetalae</taxon>
        <taxon>rosids</taxon>
        <taxon>fabids</taxon>
        <taxon>Fabales</taxon>
        <taxon>Fabaceae</taxon>
        <taxon>Papilionoideae</taxon>
        <taxon>50 kb inversion clade</taxon>
        <taxon>dalbergioids sensu lato</taxon>
        <taxon>Dalbergieae</taxon>
        <taxon>Pterocarpus clade</taxon>
        <taxon>Stylosanthes</taxon>
    </lineage>
</organism>
<accession>A0ABU6ZJN1</accession>
<gene>
    <name evidence="1" type="ORF">PIB30_061651</name>
</gene>
<comment type="caution">
    <text evidence="1">The sequence shown here is derived from an EMBL/GenBank/DDBJ whole genome shotgun (WGS) entry which is preliminary data.</text>
</comment>
<feature type="non-terminal residue" evidence="1">
    <location>
        <position position="143"/>
    </location>
</feature>
<evidence type="ECO:0000313" key="2">
    <source>
        <dbReference type="Proteomes" id="UP001341840"/>
    </source>
</evidence>
<reference evidence="1 2" key="1">
    <citation type="journal article" date="2023" name="Plants (Basel)">
        <title>Bridging the Gap: Combining Genomics and Transcriptomics Approaches to Understand Stylosanthes scabra, an Orphan Legume from the Brazilian Caatinga.</title>
        <authorList>
            <person name="Ferreira-Neto J.R.C."/>
            <person name="da Silva M.D."/>
            <person name="Binneck E."/>
            <person name="de Melo N.F."/>
            <person name="da Silva R.H."/>
            <person name="de Melo A.L.T.M."/>
            <person name="Pandolfi V."/>
            <person name="Bustamante F.O."/>
            <person name="Brasileiro-Vidal A.C."/>
            <person name="Benko-Iseppon A.M."/>
        </authorList>
    </citation>
    <scope>NUCLEOTIDE SEQUENCE [LARGE SCALE GENOMIC DNA]</scope>
    <source>
        <tissue evidence="1">Leaves</tissue>
    </source>
</reference>
<proteinExistence type="predicted"/>
<name>A0ABU6ZJN1_9FABA</name>
<evidence type="ECO:0000313" key="1">
    <source>
        <dbReference type="EMBL" id="MED6222152.1"/>
    </source>
</evidence>
<keyword evidence="2" id="KW-1185">Reference proteome</keyword>